<reference evidence="3" key="1">
    <citation type="submission" date="2018-12" db="EMBL/GenBank/DDBJ databases">
        <title>A new species of lactobacillus.</title>
        <authorList>
            <person name="Jian Y."/>
            <person name="Xin L."/>
            <person name="Hong Z.J."/>
            <person name="Ming L.Z."/>
            <person name="Hong X.Z."/>
        </authorList>
    </citation>
    <scope>NUCLEOTIDE SEQUENCE [LARGE SCALE GENOMIC DNA]</scope>
    <source>
        <strain evidence="3">HSLZ-75</strain>
    </source>
</reference>
<dbReference type="AlphaFoldDB" id="A0A4P6ZKP5"/>
<evidence type="ECO:0000313" key="3">
    <source>
        <dbReference type="Proteomes" id="UP000294321"/>
    </source>
</evidence>
<feature type="transmembrane region" description="Helical" evidence="1">
    <location>
        <begin position="6"/>
        <end position="24"/>
    </location>
</feature>
<feature type="transmembrane region" description="Helical" evidence="1">
    <location>
        <begin position="36"/>
        <end position="52"/>
    </location>
</feature>
<feature type="transmembrane region" description="Helical" evidence="1">
    <location>
        <begin position="88"/>
        <end position="109"/>
    </location>
</feature>
<gene>
    <name evidence="2" type="ORF">ELX58_03020</name>
</gene>
<protein>
    <submittedName>
        <fullName evidence="2">Uncharacterized protein</fullName>
    </submittedName>
</protein>
<keyword evidence="1" id="KW-0812">Transmembrane</keyword>
<dbReference type="RefSeq" id="WP_133441690.1">
    <property type="nucleotide sequence ID" value="NZ_CP034726.1"/>
</dbReference>
<evidence type="ECO:0000256" key="1">
    <source>
        <dbReference type="SAM" id="Phobius"/>
    </source>
</evidence>
<evidence type="ECO:0000313" key="2">
    <source>
        <dbReference type="EMBL" id="QBP18133.1"/>
    </source>
</evidence>
<keyword evidence="1" id="KW-1133">Transmembrane helix</keyword>
<keyword evidence="3" id="KW-1185">Reference proteome</keyword>
<organism evidence="2 3">
    <name type="scientific">Acetilactobacillus jinshanensis</name>
    <dbReference type="NCBI Taxonomy" id="1720083"/>
    <lineage>
        <taxon>Bacteria</taxon>
        <taxon>Bacillati</taxon>
        <taxon>Bacillota</taxon>
        <taxon>Bacilli</taxon>
        <taxon>Lactobacillales</taxon>
        <taxon>Lactobacillaceae</taxon>
        <taxon>Acetilactobacillus</taxon>
    </lineage>
</organism>
<keyword evidence="1" id="KW-0472">Membrane</keyword>
<name>A0A4P6ZKP5_9LACO</name>
<dbReference type="KEGG" id="lji:ELX58_03020"/>
<accession>A0A4P6ZKP5</accession>
<sequence>MSYEIAYFGTRGVVLILMAGLVYLIAESSNCYNQKWMKWVSLILLTVGIILGTIVFKMGIVLCSFLVAAAMTLVMIQEYTKYRAIKTWVMVVFWISLLVLITHLGMLIFKWMTN</sequence>
<dbReference type="EMBL" id="CP034726">
    <property type="protein sequence ID" value="QBP18133.1"/>
    <property type="molecule type" value="Genomic_DNA"/>
</dbReference>
<dbReference type="Proteomes" id="UP000294321">
    <property type="component" value="Chromosome"/>
</dbReference>
<proteinExistence type="predicted"/>